<name>A0ABT9U8R3_PAEHA</name>
<evidence type="ECO:0000256" key="4">
    <source>
        <dbReference type="SAM" id="MobiDB-lite"/>
    </source>
</evidence>
<gene>
    <name evidence="6" type="ORF">J2T15_004296</name>
</gene>
<accession>A0ABT9U8R3</accession>
<keyword evidence="3 6" id="KW-0808">Transferase</keyword>
<feature type="region of interest" description="Disordered" evidence="4">
    <location>
        <begin position="360"/>
        <end position="395"/>
    </location>
</feature>
<dbReference type="EC" id="2.4.-.-" evidence="6"/>
<dbReference type="RefSeq" id="WP_307206231.1">
    <property type="nucleotide sequence ID" value="NZ_JAUSSU010000009.1"/>
</dbReference>
<dbReference type="Gene3D" id="3.90.550.10">
    <property type="entry name" value="Spore Coat Polysaccharide Biosynthesis Protein SpsA, Chain A"/>
    <property type="match status" value="1"/>
</dbReference>
<dbReference type="Proteomes" id="UP001229346">
    <property type="component" value="Unassembled WGS sequence"/>
</dbReference>
<evidence type="ECO:0000256" key="1">
    <source>
        <dbReference type="ARBA" id="ARBA00006739"/>
    </source>
</evidence>
<dbReference type="InterPro" id="IPR029044">
    <property type="entry name" value="Nucleotide-diphossugar_trans"/>
</dbReference>
<comment type="caution">
    <text evidence="6">The sequence shown here is derived from an EMBL/GenBank/DDBJ whole genome shotgun (WGS) entry which is preliminary data.</text>
</comment>
<dbReference type="InterPro" id="IPR001173">
    <property type="entry name" value="Glyco_trans_2-like"/>
</dbReference>
<dbReference type="Pfam" id="PF00535">
    <property type="entry name" value="Glycos_transf_2"/>
    <property type="match status" value="1"/>
</dbReference>
<organism evidence="6 7">
    <name type="scientific">Paenibacillus harenae</name>
    <dbReference type="NCBI Taxonomy" id="306543"/>
    <lineage>
        <taxon>Bacteria</taxon>
        <taxon>Bacillati</taxon>
        <taxon>Bacillota</taxon>
        <taxon>Bacilli</taxon>
        <taxon>Bacillales</taxon>
        <taxon>Paenibacillaceae</taxon>
        <taxon>Paenibacillus</taxon>
    </lineage>
</organism>
<protein>
    <submittedName>
        <fullName evidence="6">Glycosyltransferase EpsH</fullName>
        <ecNumber evidence="6">2.4.-.-</ecNumber>
    </submittedName>
</protein>
<dbReference type="GO" id="GO:0016757">
    <property type="term" value="F:glycosyltransferase activity"/>
    <property type="evidence" value="ECO:0007669"/>
    <property type="project" value="UniProtKB-KW"/>
</dbReference>
<dbReference type="PANTHER" id="PTHR22916:SF51">
    <property type="entry name" value="GLYCOSYLTRANSFERASE EPSH-RELATED"/>
    <property type="match status" value="1"/>
</dbReference>
<evidence type="ECO:0000313" key="6">
    <source>
        <dbReference type="EMBL" id="MDQ0114839.1"/>
    </source>
</evidence>
<keyword evidence="7" id="KW-1185">Reference proteome</keyword>
<dbReference type="CDD" id="cd00761">
    <property type="entry name" value="Glyco_tranf_GTA_type"/>
    <property type="match status" value="1"/>
</dbReference>
<dbReference type="PANTHER" id="PTHR22916">
    <property type="entry name" value="GLYCOSYLTRANSFERASE"/>
    <property type="match status" value="1"/>
</dbReference>
<dbReference type="EMBL" id="JAUSSU010000009">
    <property type="protein sequence ID" value="MDQ0114839.1"/>
    <property type="molecule type" value="Genomic_DNA"/>
</dbReference>
<reference evidence="6 7" key="1">
    <citation type="submission" date="2023-07" db="EMBL/GenBank/DDBJ databases">
        <title>Sorghum-associated microbial communities from plants grown in Nebraska, USA.</title>
        <authorList>
            <person name="Schachtman D."/>
        </authorList>
    </citation>
    <scope>NUCLEOTIDE SEQUENCE [LARGE SCALE GENOMIC DNA]</scope>
    <source>
        <strain evidence="6 7">CC482</strain>
    </source>
</reference>
<evidence type="ECO:0000256" key="2">
    <source>
        <dbReference type="ARBA" id="ARBA00022676"/>
    </source>
</evidence>
<comment type="similarity">
    <text evidence="1">Belongs to the glycosyltransferase 2 family.</text>
</comment>
<feature type="domain" description="Glycosyltransferase 2-like" evidence="5">
    <location>
        <begin position="6"/>
        <end position="130"/>
    </location>
</feature>
<keyword evidence="2 6" id="KW-0328">Glycosyltransferase</keyword>
<feature type="compositionally biased region" description="Basic and acidic residues" evidence="4">
    <location>
        <begin position="369"/>
        <end position="385"/>
    </location>
</feature>
<evidence type="ECO:0000313" key="7">
    <source>
        <dbReference type="Proteomes" id="UP001229346"/>
    </source>
</evidence>
<evidence type="ECO:0000259" key="5">
    <source>
        <dbReference type="Pfam" id="PF00535"/>
    </source>
</evidence>
<dbReference type="SUPFAM" id="SSF53448">
    <property type="entry name" value="Nucleotide-diphospho-sugar transferases"/>
    <property type="match status" value="1"/>
</dbReference>
<evidence type="ECO:0000256" key="3">
    <source>
        <dbReference type="ARBA" id="ARBA00022679"/>
    </source>
</evidence>
<proteinExistence type="inferred from homology"/>
<sequence length="395" mass="45156">MEPKISIVIPIYNMELYLSRCLDSLLAQSFADMEIIAVNDGSLDSTGVILEQYAKSDSRIIIVNKSNGGVSSARNVGIQMAKGDYIGFVDPDDWVDTAMYAEMYLNAVQADADIVMCTYIREFGTHAKEKVFQMPDKTVYRQEELQTTMTRRIVGPLREEIGNPEFLDAWGTVWSKLYRASLIKGNEIRFIDLSVVGSNEDSLFNMYAFYHADSFVFLNRPYYHYWRANSDSITSTYNPLLASKFEKLYAHIEAFIMEKNLEEEYFRALNNRICMNILGLGLNIVNKDNKSSLFMKIKSLKALVSNPRIQRSFRGFELQYSPIVWKIFFRCAKLRYATGIYFMLEAINWIRVKNMRGVQGEAGSNTASRNRDESRGIGNDAHELLPPDGSKQNSV</sequence>